<comment type="caution">
    <text evidence="4">The sequence shown here is derived from an EMBL/GenBank/DDBJ whole genome shotgun (WGS) entry which is preliminary data.</text>
</comment>
<evidence type="ECO:0000256" key="2">
    <source>
        <dbReference type="PROSITE-ProRule" id="PRU00708"/>
    </source>
</evidence>
<evidence type="ECO:0000313" key="4">
    <source>
        <dbReference type="EMBL" id="KAL3698290.1"/>
    </source>
</evidence>
<sequence>MWTRGRAASSGLVRFRLLLRSSPFGRYLEISESCEGLCHTSFLHRPGNSVKSYNTFRAVGKDYRESYLEQESYPSLTSRFSASHEVSRRVNTFTSDVSSLFRSTLQSSQLGHYCSYELSRSSVLSARYFGSASYSCTENQTPPNETGDSEQVKNSVAGKSSKTWHTKLSAILATGPLAANGEQSAIKTASPARITSTCPEQNLKPGGDHGRNFSPYFVCQRLRTEGDIDSAWRYFLWVGKQEGYKHGEDTYNMMIQRLCSANRFSRVFELLEEIRAQRFSLTPTTCVAILRSLVSDNMYGKSLAFFRDLGLYGGKVNLAVYNSYLYLLLKAGRYDMIEETFLVMVHRNIVPDVQTYNNLLNALRRTDQPEKVLRYFEEMKQKGYEANTVTYNIVLRSLGILGRNDEVVEVFCEMSKKELVPTSFTGKDFASALRTLREMETRGDKIPVSIYNLFAFFLRDAGKVEEVLELFSGMKVRGCEPDTVTYTTAIGAACKARKADEAFSLHKEMVGKGHTVDVGTWTMLMDVASKTGLEMEEKGLRPGVVIYSQILKLLGQAGKVDKAWKLFLRMQSSNMVNEVIYAMMIRSLARGGSFGKATKLLEEMERNGFAPNHFAYTALIENLAGAKRFEEAEKLMKEMSIDDGCLPDTKTYNSLIRGYFRFCNTNEAIDMYNVMKNMGSKPDSDTFEILIRGLEKAGRKDELKEVMEEMRQLGVVPSVERAECVGSSLPLGVERTKQKQRHNVRGSLPLSR</sequence>
<feature type="region of interest" description="Disordered" evidence="3">
    <location>
        <begin position="135"/>
        <end position="154"/>
    </location>
</feature>
<feature type="repeat" description="PPR" evidence="2">
    <location>
        <begin position="612"/>
        <end position="647"/>
    </location>
</feature>
<feature type="repeat" description="PPR" evidence="2">
    <location>
        <begin position="482"/>
        <end position="516"/>
    </location>
</feature>
<dbReference type="Gene3D" id="1.25.40.10">
    <property type="entry name" value="Tetratricopeptide repeat domain"/>
    <property type="match status" value="5"/>
</dbReference>
<feature type="repeat" description="PPR" evidence="2">
    <location>
        <begin position="577"/>
        <end position="611"/>
    </location>
</feature>
<dbReference type="PANTHER" id="PTHR47942:SF63">
    <property type="entry name" value="PENTATRICOPEPTIDE REPEAT-CONTAINING PROTEIN"/>
    <property type="match status" value="1"/>
</dbReference>
<dbReference type="Proteomes" id="UP001633002">
    <property type="component" value="Unassembled WGS sequence"/>
</dbReference>
<accession>A0ABD3I768</accession>
<dbReference type="Pfam" id="PF01535">
    <property type="entry name" value="PPR"/>
    <property type="match status" value="3"/>
</dbReference>
<dbReference type="EMBL" id="JBJQOH010000002">
    <property type="protein sequence ID" value="KAL3698290.1"/>
    <property type="molecule type" value="Genomic_DNA"/>
</dbReference>
<feature type="repeat" description="PPR" evidence="2">
    <location>
        <begin position="352"/>
        <end position="386"/>
    </location>
</feature>
<feature type="compositionally biased region" description="Polar residues" evidence="3">
    <location>
        <begin position="135"/>
        <end position="146"/>
    </location>
</feature>
<dbReference type="InterPro" id="IPR011990">
    <property type="entry name" value="TPR-like_helical_dom_sf"/>
</dbReference>
<organism evidence="4 5">
    <name type="scientific">Riccia sorocarpa</name>
    <dbReference type="NCBI Taxonomy" id="122646"/>
    <lineage>
        <taxon>Eukaryota</taxon>
        <taxon>Viridiplantae</taxon>
        <taxon>Streptophyta</taxon>
        <taxon>Embryophyta</taxon>
        <taxon>Marchantiophyta</taxon>
        <taxon>Marchantiopsida</taxon>
        <taxon>Marchantiidae</taxon>
        <taxon>Marchantiales</taxon>
        <taxon>Ricciaceae</taxon>
        <taxon>Riccia</taxon>
    </lineage>
</organism>
<keyword evidence="1" id="KW-0677">Repeat</keyword>
<protein>
    <recommendedName>
        <fullName evidence="6">Pentatricopeptide repeat-containing protein</fullName>
    </recommendedName>
</protein>
<dbReference type="InterPro" id="IPR002885">
    <property type="entry name" value="PPR_rpt"/>
</dbReference>
<dbReference type="AlphaFoldDB" id="A0ABD3I768"/>
<name>A0ABD3I768_9MARC</name>
<gene>
    <name evidence="4" type="ORF">R1sor_012366</name>
</gene>
<dbReference type="InterPro" id="IPR051222">
    <property type="entry name" value="PPR/CCM1_RNA-binding"/>
</dbReference>
<feature type="repeat" description="PPR" evidence="2">
    <location>
        <begin position="387"/>
        <end position="421"/>
    </location>
</feature>
<dbReference type="NCBIfam" id="TIGR00756">
    <property type="entry name" value="PPR"/>
    <property type="match status" value="10"/>
</dbReference>
<keyword evidence="5" id="KW-1185">Reference proteome</keyword>
<feature type="repeat" description="PPR" evidence="2">
    <location>
        <begin position="247"/>
        <end position="281"/>
    </location>
</feature>
<feature type="repeat" description="PPR" evidence="2">
    <location>
        <begin position="317"/>
        <end position="351"/>
    </location>
</feature>
<proteinExistence type="predicted"/>
<evidence type="ECO:0008006" key="6">
    <source>
        <dbReference type="Google" id="ProtNLM"/>
    </source>
</evidence>
<dbReference type="Pfam" id="PF13041">
    <property type="entry name" value="PPR_2"/>
    <property type="match status" value="4"/>
</dbReference>
<feature type="repeat" description="PPR" evidence="2">
    <location>
        <begin position="648"/>
        <end position="682"/>
    </location>
</feature>
<feature type="region of interest" description="Disordered" evidence="3">
    <location>
        <begin position="731"/>
        <end position="752"/>
    </location>
</feature>
<feature type="repeat" description="PPR" evidence="2">
    <location>
        <begin position="683"/>
        <end position="717"/>
    </location>
</feature>
<evidence type="ECO:0000256" key="1">
    <source>
        <dbReference type="ARBA" id="ARBA00022737"/>
    </source>
</evidence>
<feature type="repeat" description="PPR" evidence="2">
    <location>
        <begin position="447"/>
        <end position="481"/>
    </location>
</feature>
<dbReference type="PROSITE" id="PS51375">
    <property type="entry name" value="PPR"/>
    <property type="match status" value="11"/>
</dbReference>
<dbReference type="PANTHER" id="PTHR47942">
    <property type="entry name" value="TETRATRICOPEPTIDE REPEAT (TPR)-LIKE SUPERFAMILY PROTEIN-RELATED"/>
    <property type="match status" value="1"/>
</dbReference>
<feature type="repeat" description="PPR" evidence="2">
    <location>
        <begin position="543"/>
        <end position="573"/>
    </location>
</feature>
<reference evidence="4 5" key="1">
    <citation type="submission" date="2024-09" db="EMBL/GenBank/DDBJ databases">
        <title>Chromosome-scale assembly of Riccia sorocarpa.</title>
        <authorList>
            <person name="Paukszto L."/>
        </authorList>
    </citation>
    <scope>NUCLEOTIDE SEQUENCE [LARGE SCALE GENOMIC DNA]</scope>
    <source>
        <strain evidence="4">LP-2024</strain>
        <tissue evidence="4">Aerial parts of the thallus</tissue>
    </source>
</reference>
<evidence type="ECO:0000313" key="5">
    <source>
        <dbReference type="Proteomes" id="UP001633002"/>
    </source>
</evidence>
<evidence type="ECO:0000256" key="3">
    <source>
        <dbReference type="SAM" id="MobiDB-lite"/>
    </source>
</evidence>